<dbReference type="GO" id="GO:0005829">
    <property type="term" value="C:cytosol"/>
    <property type="evidence" value="ECO:0007669"/>
    <property type="project" value="TreeGrafter"/>
</dbReference>
<accession>A0A3N1VFZ3</accession>
<keyword evidence="5" id="KW-1185">Reference proteome</keyword>
<dbReference type="AlphaFoldDB" id="A0A3N1VFZ3"/>
<dbReference type="Proteomes" id="UP000276223">
    <property type="component" value="Unassembled WGS sequence"/>
</dbReference>
<evidence type="ECO:0000256" key="1">
    <source>
        <dbReference type="ARBA" id="ARBA00025483"/>
    </source>
</evidence>
<protein>
    <submittedName>
        <fullName evidence="4">DNA polymerase-3 subunit epsilon</fullName>
    </submittedName>
</protein>
<dbReference type="RefSeq" id="WP_123289461.1">
    <property type="nucleotide sequence ID" value="NZ_RJVA01000010.1"/>
</dbReference>
<evidence type="ECO:0000256" key="2">
    <source>
        <dbReference type="ARBA" id="ARBA00026073"/>
    </source>
</evidence>
<dbReference type="PANTHER" id="PTHR30231:SF42">
    <property type="entry name" value="EXONUCLEASE"/>
    <property type="match status" value="1"/>
</dbReference>
<name>A0A3N1VFZ3_9BACT</name>
<dbReference type="SMART" id="SM00479">
    <property type="entry name" value="EXOIII"/>
    <property type="match status" value="1"/>
</dbReference>
<comment type="function">
    <text evidence="1">DNA polymerase III is a complex, multichain enzyme responsible for most of the replicative synthesis in bacteria. The epsilon subunit contain the editing function and is a proofreading 3'-5' exonuclease.</text>
</comment>
<dbReference type="GO" id="GO:0006259">
    <property type="term" value="P:DNA metabolic process"/>
    <property type="evidence" value="ECO:0007669"/>
    <property type="project" value="UniProtKB-ARBA"/>
</dbReference>
<sequence length="171" mass="19436">MPLHGLIHQDFVALDFETATTDRNSACAVALVKVQNDGIVHRAFRLIRPPTSEFRFTHIHGITWADVRHEPTFEEIWPELVQLTDGAFFYAAHNAAFDRSVLHACCKTYNLSVPQTPFVCTMQLARRCWRLRPTRLPDVCRYLGIDLQHHDAASDAEACARIVLAARRDAL</sequence>
<comment type="caution">
    <text evidence="4">The sequence shown here is derived from an EMBL/GenBank/DDBJ whole genome shotgun (WGS) entry which is preliminary data.</text>
</comment>
<dbReference type="PANTHER" id="PTHR30231">
    <property type="entry name" value="DNA POLYMERASE III SUBUNIT EPSILON"/>
    <property type="match status" value="1"/>
</dbReference>
<comment type="subunit">
    <text evidence="2">DNA polymerase III contains a core (composed of alpha, epsilon and theta chains) that associates with a tau subunit. This core dimerizes to form the POLIII' complex. PolIII' associates with the gamma complex (composed of gamma, delta, delta', psi and chi chains) and with the beta chain to form the complete DNA polymerase III complex.</text>
</comment>
<dbReference type="EMBL" id="RJVA01000010">
    <property type="protein sequence ID" value="ROR01766.1"/>
    <property type="molecule type" value="Genomic_DNA"/>
</dbReference>
<reference evidence="4 5" key="1">
    <citation type="submission" date="2018-11" db="EMBL/GenBank/DDBJ databases">
        <title>Genomic Encyclopedia of Type Strains, Phase IV (KMG-IV): sequencing the most valuable type-strain genomes for metagenomic binning, comparative biology and taxonomic classification.</title>
        <authorList>
            <person name="Goeker M."/>
        </authorList>
    </citation>
    <scope>NUCLEOTIDE SEQUENCE [LARGE SCALE GENOMIC DNA]</scope>
    <source>
        <strain evidence="4 5">DSM 22027</strain>
    </source>
</reference>
<dbReference type="Pfam" id="PF00929">
    <property type="entry name" value="RNase_T"/>
    <property type="match status" value="1"/>
</dbReference>
<feature type="domain" description="Exonuclease" evidence="3">
    <location>
        <begin position="10"/>
        <end position="171"/>
    </location>
</feature>
<dbReference type="FunFam" id="3.30.420.10:FF:000045">
    <property type="entry name" value="3'-5' exonuclease DinG"/>
    <property type="match status" value="1"/>
</dbReference>
<dbReference type="OrthoDB" id="9804290at2"/>
<evidence type="ECO:0000259" key="3">
    <source>
        <dbReference type="SMART" id="SM00479"/>
    </source>
</evidence>
<evidence type="ECO:0000313" key="4">
    <source>
        <dbReference type="EMBL" id="ROR01766.1"/>
    </source>
</evidence>
<dbReference type="GO" id="GO:0003676">
    <property type="term" value="F:nucleic acid binding"/>
    <property type="evidence" value="ECO:0007669"/>
    <property type="project" value="InterPro"/>
</dbReference>
<organism evidence="4 5">
    <name type="scientific">Desulfosoma caldarium</name>
    <dbReference type="NCBI Taxonomy" id="610254"/>
    <lineage>
        <taxon>Bacteria</taxon>
        <taxon>Pseudomonadati</taxon>
        <taxon>Thermodesulfobacteriota</taxon>
        <taxon>Syntrophobacteria</taxon>
        <taxon>Syntrophobacterales</taxon>
        <taxon>Syntrophobacteraceae</taxon>
        <taxon>Desulfosoma</taxon>
    </lineage>
</organism>
<proteinExistence type="predicted"/>
<gene>
    <name evidence="4" type="ORF">EDC27_0952</name>
</gene>
<dbReference type="Gene3D" id="3.30.420.10">
    <property type="entry name" value="Ribonuclease H-like superfamily/Ribonuclease H"/>
    <property type="match status" value="1"/>
</dbReference>
<dbReference type="InterPro" id="IPR013520">
    <property type="entry name" value="Ribonucl_H"/>
</dbReference>
<dbReference type="SUPFAM" id="SSF53098">
    <property type="entry name" value="Ribonuclease H-like"/>
    <property type="match status" value="1"/>
</dbReference>
<dbReference type="InterPro" id="IPR012337">
    <property type="entry name" value="RNaseH-like_sf"/>
</dbReference>
<dbReference type="GO" id="GO:0008408">
    <property type="term" value="F:3'-5' exonuclease activity"/>
    <property type="evidence" value="ECO:0007669"/>
    <property type="project" value="TreeGrafter"/>
</dbReference>
<dbReference type="CDD" id="cd06130">
    <property type="entry name" value="DNA_pol_III_epsilon_like"/>
    <property type="match status" value="1"/>
</dbReference>
<dbReference type="InterPro" id="IPR036397">
    <property type="entry name" value="RNaseH_sf"/>
</dbReference>
<evidence type="ECO:0000313" key="5">
    <source>
        <dbReference type="Proteomes" id="UP000276223"/>
    </source>
</evidence>